<dbReference type="KEGG" id="ahel:Q31a_38110"/>
<evidence type="ECO:0000313" key="2">
    <source>
        <dbReference type="EMBL" id="QDV25485.1"/>
    </source>
</evidence>
<accession>A0A518GA65</accession>
<dbReference type="AlphaFoldDB" id="A0A518GA65"/>
<evidence type="ECO:0000256" key="1">
    <source>
        <dbReference type="SAM" id="SignalP"/>
    </source>
</evidence>
<reference evidence="2 3" key="1">
    <citation type="submission" date="2019-02" db="EMBL/GenBank/DDBJ databases">
        <title>Deep-cultivation of Planctomycetes and their phenomic and genomic characterization uncovers novel biology.</title>
        <authorList>
            <person name="Wiegand S."/>
            <person name="Jogler M."/>
            <person name="Boedeker C."/>
            <person name="Pinto D."/>
            <person name="Vollmers J."/>
            <person name="Rivas-Marin E."/>
            <person name="Kohn T."/>
            <person name="Peeters S.H."/>
            <person name="Heuer A."/>
            <person name="Rast P."/>
            <person name="Oberbeckmann S."/>
            <person name="Bunk B."/>
            <person name="Jeske O."/>
            <person name="Meyerdierks A."/>
            <person name="Storesund J.E."/>
            <person name="Kallscheuer N."/>
            <person name="Luecker S."/>
            <person name="Lage O.M."/>
            <person name="Pohl T."/>
            <person name="Merkel B.J."/>
            <person name="Hornburger P."/>
            <person name="Mueller R.-W."/>
            <person name="Bruemmer F."/>
            <person name="Labrenz M."/>
            <person name="Spormann A.M."/>
            <person name="Op den Camp H."/>
            <person name="Overmann J."/>
            <person name="Amann R."/>
            <person name="Jetten M.S.M."/>
            <person name="Mascher T."/>
            <person name="Medema M.H."/>
            <person name="Devos D.P."/>
            <person name="Kaster A.-K."/>
            <person name="Ovreas L."/>
            <person name="Rohde M."/>
            <person name="Galperin M.Y."/>
            <person name="Jogler C."/>
        </authorList>
    </citation>
    <scope>NUCLEOTIDE SEQUENCE [LARGE SCALE GENOMIC DNA]</scope>
    <source>
        <strain evidence="2 3">Q31a</strain>
    </source>
</reference>
<protein>
    <recommendedName>
        <fullName evidence="4">3-keto-disaccharide hydrolase domain-containing protein</fullName>
    </recommendedName>
</protein>
<evidence type="ECO:0000313" key="3">
    <source>
        <dbReference type="Proteomes" id="UP000318017"/>
    </source>
</evidence>
<name>A0A518GA65_9BACT</name>
<keyword evidence="1" id="KW-0732">Signal</keyword>
<proteinExistence type="predicted"/>
<evidence type="ECO:0008006" key="4">
    <source>
        <dbReference type="Google" id="ProtNLM"/>
    </source>
</evidence>
<keyword evidence="3" id="KW-1185">Reference proteome</keyword>
<dbReference type="Gene3D" id="2.60.120.560">
    <property type="entry name" value="Exo-inulinase, domain 1"/>
    <property type="match status" value="1"/>
</dbReference>
<dbReference type="RefSeq" id="WP_231690816.1">
    <property type="nucleotide sequence ID" value="NZ_CP036298.1"/>
</dbReference>
<gene>
    <name evidence="2" type="ORF">Q31a_38110</name>
</gene>
<sequence precursor="true">MKLFLAGLYAVSLLWVPVGSALAADGVRTLIFEDDFERAESQELRDEVGQGWGTNSKSRAAGNKQVDLKEGALHIYIHEAADHAVSVTHAAEFTNGTVELRFKLEHPQDSLGLNFADPNFKPVHAGHLCMAKIGTKYVELSDLKTGVMDLKTRELRLAKQVPASLEDELKTKKRRVANELELGKWYTLSVTISGETLGASIDGKEVASFASPGIAHPTKRMLRLSVPQRVVIDDLKIYSTK</sequence>
<organism evidence="2 3">
    <name type="scientific">Aureliella helgolandensis</name>
    <dbReference type="NCBI Taxonomy" id="2527968"/>
    <lineage>
        <taxon>Bacteria</taxon>
        <taxon>Pseudomonadati</taxon>
        <taxon>Planctomycetota</taxon>
        <taxon>Planctomycetia</taxon>
        <taxon>Pirellulales</taxon>
        <taxon>Pirellulaceae</taxon>
        <taxon>Aureliella</taxon>
    </lineage>
</organism>
<dbReference type="Proteomes" id="UP000318017">
    <property type="component" value="Chromosome"/>
</dbReference>
<feature type="chain" id="PRO_5022057528" description="3-keto-disaccharide hydrolase domain-containing protein" evidence="1">
    <location>
        <begin position="24"/>
        <end position="241"/>
    </location>
</feature>
<dbReference type="EMBL" id="CP036298">
    <property type="protein sequence ID" value="QDV25485.1"/>
    <property type="molecule type" value="Genomic_DNA"/>
</dbReference>
<feature type="signal peptide" evidence="1">
    <location>
        <begin position="1"/>
        <end position="23"/>
    </location>
</feature>